<dbReference type="Proteomes" id="UP001251857">
    <property type="component" value="Unassembled WGS sequence"/>
</dbReference>
<proteinExistence type="inferred from homology"/>
<keyword evidence="1" id="KW-1003">Cell membrane</keyword>
<evidence type="ECO:0000313" key="3">
    <source>
        <dbReference type="EMBL" id="MDT0634256.1"/>
    </source>
</evidence>
<accession>A0ABU3BY69</accession>
<comment type="subcellular location">
    <subcellularLocation>
        <location evidence="1">Cell membrane</location>
        <topology evidence="1">Peripheral membrane protein</topology>
        <orientation evidence="1">Cytoplasmic side</orientation>
    </subcellularLocation>
</comment>
<dbReference type="InterPro" id="IPR002696">
    <property type="entry name" value="Membr_insert_effic_factor_YidD"/>
</dbReference>
<comment type="caution">
    <text evidence="3">The sequence shown here is derived from an EMBL/GenBank/DDBJ whole genome shotgun (WGS) entry which is preliminary data.</text>
</comment>
<comment type="similarity">
    <text evidence="1">Belongs to the UPF0161 family.</text>
</comment>
<evidence type="ECO:0000256" key="1">
    <source>
        <dbReference type="HAMAP-Rule" id="MF_00386"/>
    </source>
</evidence>
<gene>
    <name evidence="3" type="primary">yidD</name>
    <name evidence="3" type="ORF">RM532_04735</name>
</gene>
<protein>
    <recommendedName>
        <fullName evidence="1">Putative membrane protein insertion efficiency factor</fullName>
    </recommendedName>
</protein>
<dbReference type="SMART" id="SM01234">
    <property type="entry name" value="Haemolytic"/>
    <property type="match status" value="1"/>
</dbReference>
<dbReference type="EMBL" id="JAVRIB010000004">
    <property type="protein sequence ID" value="MDT0634256.1"/>
    <property type="molecule type" value="Genomic_DNA"/>
</dbReference>
<feature type="region of interest" description="Disordered" evidence="2">
    <location>
        <begin position="64"/>
        <end position="83"/>
    </location>
</feature>
<organism evidence="3 4">
    <name type="scientific">Spectribacter hydrogenoxidans</name>
    <dbReference type="NCBI Taxonomy" id="3075608"/>
    <lineage>
        <taxon>Bacteria</taxon>
        <taxon>Pseudomonadati</taxon>
        <taxon>Pseudomonadota</taxon>
        <taxon>Gammaproteobacteria</taxon>
        <taxon>Salinisphaerales</taxon>
        <taxon>Salinisphaeraceae</taxon>
        <taxon>Spectribacter</taxon>
    </lineage>
</organism>
<dbReference type="Pfam" id="PF01809">
    <property type="entry name" value="YidD"/>
    <property type="match status" value="1"/>
</dbReference>
<dbReference type="NCBIfam" id="TIGR00278">
    <property type="entry name" value="membrane protein insertion efficiency factor YidD"/>
    <property type="match status" value="1"/>
</dbReference>
<dbReference type="PANTHER" id="PTHR33383">
    <property type="entry name" value="MEMBRANE PROTEIN INSERTION EFFICIENCY FACTOR-RELATED"/>
    <property type="match status" value="1"/>
</dbReference>
<reference evidence="3 4" key="1">
    <citation type="submission" date="2023-09" db="EMBL/GenBank/DDBJ databases">
        <authorList>
            <person name="Rey-Velasco X."/>
        </authorList>
    </citation>
    <scope>NUCLEOTIDE SEQUENCE [LARGE SCALE GENOMIC DNA]</scope>
    <source>
        <strain evidence="3 4">W335</strain>
    </source>
</reference>
<evidence type="ECO:0000313" key="4">
    <source>
        <dbReference type="Proteomes" id="UP001251857"/>
    </source>
</evidence>
<comment type="function">
    <text evidence="1">Could be involved in insertion of integral membrane proteins into the membrane.</text>
</comment>
<sequence>MRGIAVVLLSLPIHFYRVVLSPLLGPRCRYYPSCSAYALEALRVHGPLRGGWLAARRIIRCHPLREGGHDPVPPADASARRKR</sequence>
<evidence type="ECO:0000256" key="2">
    <source>
        <dbReference type="SAM" id="MobiDB-lite"/>
    </source>
</evidence>
<keyword evidence="4" id="KW-1185">Reference proteome</keyword>
<keyword evidence="1" id="KW-0472">Membrane</keyword>
<dbReference type="PANTHER" id="PTHR33383:SF1">
    <property type="entry name" value="MEMBRANE PROTEIN INSERTION EFFICIENCY FACTOR-RELATED"/>
    <property type="match status" value="1"/>
</dbReference>
<dbReference type="HAMAP" id="MF_00386">
    <property type="entry name" value="UPF0161_YidD"/>
    <property type="match status" value="1"/>
</dbReference>
<name>A0ABU3BY69_9GAMM</name>